<sequence>MFPRFFTFATEASITLQENGVIELEEYQNLVNAQQTKIVRLIDKRSIEEKGLNQLKEELSAKMGQYQKEQQQKMEQHQKEEQQKMEQHQKEQQQNIDALTEAQKGNVEQFSLLISSSGGIYD</sequence>
<evidence type="ECO:0000313" key="3">
    <source>
        <dbReference type="WBParaSite" id="GPLIN_000624800"/>
    </source>
</evidence>
<protein>
    <submittedName>
        <fullName evidence="3">Uncharacterized protein</fullName>
    </submittedName>
</protein>
<reference evidence="2" key="2">
    <citation type="submission" date="2014-05" db="EMBL/GenBank/DDBJ databases">
        <title>The genome and life-stage specific transcriptomes of Globodera pallida elucidate key aspects of plant parasitism by a cyst nematode.</title>
        <authorList>
            <person name="Cotton J.A."/>
            <person name="Lilley C.J."/>
            <person name="Jones L.M."/>
            <person name="Kikuchi T."/>
            <person name="Reid A.J."/>
            <person name="Thorpe P."/>
            <person name="Tsai I.J."/>
            <person name="Beasley H."/>
            <person name="Blok V."/>
            <person name="Cock P.J.A."/>
            <person name="Van den Akker S.E."/>
            <person name="Holroyd N."/>
            <person name="Hunt M."/>
            <person name="Mantelin S."/>
            <person name="Naghra H."/>
            <person name="Pain A."/>
            <person name="Palomares-Rius J.E."/>
            <person name="Zarowiecki M."/>
            <person name="Berriman M."/>
            <person name="Jones J.T."/>
            <person name="Urwin P.E."/>
        </authorList>
    </citation>
    <scope>NUCLEOTIDE SEQUENCE [LARGE SCALE GENOMIC DNA]</scope>
    <source>
        <strain evidence="2">Lindley</strain>
    </source>
</reference>
<dbReference type="Proteomes" id="UP000050741">
    <property type="component" value="Unassembled WGS sequence"/>
</dbReference>
<dbReference type="WBParaSite" id="GPLIN_000624800">
    <property type="protein sequence ID" value="GPLIN_000624800"/>
    <property type="gene ID" value="GPLIN_000624800"/>
</dbReference>
<reference evidence="2" key="1">
    <citation type="submission" date="2013-12" db="EMBL/GenBank/DDBJ databases">
        <authorList>
            <person name="Aslett M."/>
        </authorList>
    </citation>
    <scope>NUCLEOTIDE SEQUENCE [LARGE SCALE GENOMIC DNA]</scope>
    <source>
        <strain evidence="2">Lindley</strain>
    </source>
</reference>
<name>A0A183C056_GLOPA</name>
<keyword evidence="2" id="KW-1185">Reference proteome</keyword>
<evidence type="ECO:0000313" key="2">
    <source>
        <dbReference type="Proteomes" id="UP000050741"/>
    </source>
</evidence>
<reference evidence="3" key="3">
    <citation type="submission" date="2016-06" db="UniProtKB">
        <authorList>
            <consortium name="WormBaseParasite"/>
        </authorList>
    </citation>
    <scope>IDENTIFICATION</scope>
</reference>
<accession>A0A183C056</accession>
<organism evidence="2 3">
    <name type="scientific">Globodera pallida</name>
    <name type="common">Potato cyst nematode worm</name>
    <name type="synonym">Heterodera pallida</name>
    <dbReference type="NCBI Taxonomy" id="36090"/>
    <lineage>
        <taxon>Eukaryota</taxon>
        <taxon>Metazoa</taxon>
        <taxon>Ecdysozoa</taxon>
        <taxon>Nematoda</taxon>
        <taxon>Chromadorea</taxon>
        <taxon>Rhabditida</taxon>
        <taxon>Tylenchina</taxon>
        <taxon>Tylenchomorpha</taxon>
        <taxon>Tylenchoidea</taxon>
        <taxon>Heteroderidae</taxon>
        <taxon>Heteroderinae</taxon>
        <taxon>Globodera</taxon>
    </lineage>
</organism>
<proteinExistence type="predicted"/>
<dbReference type="AlphaFoldDB" id="A0A183C056"/>
<feature type="compositionally biased region" description="Basic and acidic residues" evidence="1">
    <location>
        <begin position="70"/>
        <end position="91"/>
    </location>
</feature>
<evidence type="ECO:0000256" key="1">
    <source>
        <dbReference type="SAM" id="MobiDB-lite"/>
    </source>
</evidence>
<feature type="region of interest" description="Disordered" evidence="1">
    <location>
        <begin position="63"/>
        <end position="101"/>
    </location>
</feature>